<sequence length="260" mass="29721">MDLTPGRWARSPMREVEPVTDTSPRTLPRTLLRQNWRDVIFLHWQVNPFEVAGLLPSGTVPDLHNGRAYAGLVFFRMQGLRFAVGPSWPYVGEFNEVNVRLYSRDAQGRRGVVFLSLDCNRLIPTLLARSVFGLPYHHSHISRHQHPAGSRLIYRSAPRRRSGASYAWIDVEQRPYSPSTLDSFLTNRWGLHESHRNRTYYFPNAHPPWKLLPCTVLGWDATVFSNCGLTRPSTEPISALYSPGLPVRFGMPERMKPFAG</sequence>
<evidence type="ECO:0000313" key="1">
    <source>
        <dbReference type="EMBL" id="XCJ75245.1"/>
    </source>
</evidence>
<dbReference type="Pfam" id="PF09844">
    <property type="entry name" value="DUF2071"/>
    <property type="match status" value="1"/>
</dbReference>
<dbReference type="Gene3D" id="2.40.400.10">
    <property type="entry name" value="Acetoacetate decarboxylase-like"/>
    <property type="match status" value="1"/>
</dbReference>
<dbReference type="KEGG" id="stac:ABII15_37090"/>
<name>A0AAU8J469_9ACTN</name>
<dbReference type="RefSeq" id="WP_353946680.1">
    <property type="nucleotide sequence ID" value="NZ_CP159534.1"/>
</dbReference>
<dbReference type="SUPFAM" id="SSF160104">
    <property type="entry name" value="Acetoacetate decarboxylase-like"/>
    <property type="match status" value="1"/>
</dbReference>
<accession>A0AAU8J469</accession>
<dbReference type="PANTHER" id="PTHR39186">
    <property type="entry name" value="DUF2071 FAMILY PROTEIN"/>
    <property type="match status" value="1"/>
</dbReference>
<organism evidence="1">
    <name type="scientific">Streptomyces tabacisoli</name>
    <dbReference type="NCBI Taxonomy" id="3156398"/>
    <lineage>
        <taxon>Bacteria</taxon>
        <taxon>Bacillati</taxon>
        <taxon>Actinomycetota</taxon>
        <taxon>Actinomycetes</taxon>
        <taxon>Kitasatosporales</taxon>
        <taxon>Streptomycetaceae</taxon>
        <taxon>Streptomyces</taxon>
    </lineage>
</organism>
<dbReference type="PANTHER" id="PTHR39186:SF1">
    <property type="entry name" value="DUF2071 DOMAIN-CONTAINING PROTEIN"/>
    <property type="match status" value="1"/>
</dbReference>
<gene>
    <name evidence="1" type="ORF">ABII15_37090</name>
</gene>
<dbReference type="InterPro" id="IPR023375">
    <property type="entry name" value="ADC_dom_sf"/>
</dbReference>
<dbReference type="InterPro" id="IPR018644">
    <property type="entry name" value="DUF2071"/>
</dbReference>
<reference evidence="1" key="1">
    <citation type="submission" date="2024-06" db="EMBL/GenBank/DDBJ databases">
        <title>Streptomyces sp. strain HUAS MG91 genome sequences.</title>
        <authorList>
            <person name="Mo P."/>
        </authorList>
    </citation>
    <scope>NUCLEOTIDE SEQUENCE</scope>
    <source>
        <strain evidence="1">HUAS MG91</strain>
    </source>
</reference>
<dbReference type="EMBL" id="CP159534">
    <property type="protein sequence ID" value="XCJ75245.1"/>
    <property type="molecule type" value="Genomic_DNA"/>
</dbReference>
<dbReference type="AlphaFoldDB" id="A0AAU8J469"/>
<protein>
    <submittedName>
        <fullName evidence="1">DUF2071 domain-containing protein</fullName>
    </submittedName>
</protein>
<proteinExistence type="predicted"/>